<accession>A0ABW7VS97</accession>
<evidence type="ECO:0000313" key="3">
    <source>
        <dbReference type="EMBL" id="MFI2162961.1"/>
    </source>
</evidence>
<proteinExistence type="predicted"/>
<keyword evidence="4" id="KW-1185">Reference proteome</keyword>
<gene>
    <name evidence="3" type="ORF">ACH49L_46540</name>
</gene>
<organism evidence="3 4">
    <name type="scientific">Streptomyces olivaceoviridis</name>
    <name type="common">Streptomyces corchorusii</name>
    <dbReference type="NCBI Taxonomy" id="1921"/>
    <lineage>
        <taxon>Bacteria</taxon>
        <taxon>Bacillati</taxon>
        <taxon>Actinomycetota</taxon>
        <taxon>Actinomycetes</taxon>
        <taxon>Kitasatosporales</taxon>
        <taxon>Streptomycetaceae</taxon>
        <taxon>Streptomyces</taxon>
    </lineage>
</organism>
<protein>
    <submittedName>
        <fullName evidence="3">Uncharacterized protein</fullName>
    </submittedName>
</protein>
<dbReference type="Proteomes" id="UP001611397">
    <property type="component" value="Unassembled WGS sequence"/>
</dbReference>
<keyword evidence="2" id="KW-1133">Transmembrane helix</keyword>
<keyword evidence="2" id="KW-0472">Membrane</keyword>
<dbReference type="RefSeq" id="WP_398781533.1">
    <property type="nucleotide sequence ID" value="NZ_JBIRUT010000053.1"/>
</dbReference>
<feature type="compositionally biased region" description="Pro residues" evidence="1">
    <location>
        <begin position="455"/>
        <end position="464"/>
    </location>
</feature>
<comment type="caution">
    <text evidence="3">The sequence shown here is derived from an EMBL/GenBank/DDBJ whole genome shotgun (WGS) entry which is preliminary data.</text>
</comment>
<evidence type="ECO:0000256" key="1">
    <source>
        <dbReference type="SAM" id="MobiDB-lite"/>
    </source>
</evidence>
<feature type="non-terminal residue" evidence="3">
    <location>
        <position position="495"/>
    </location>
</feature>
<evidence type="ECO:0000256" key="2">
    <source>
        <dbReference type="SAM" id="Phobius"/>
    </source>
</evidence>
<feature type="compositionally biased region" description="Polar residues" evidence="1">
    <location>
        <begin position="469"/>
        <end position="479"/>
    </location>
</feature>
<keyword evidence="2" id="KW-0812">Transmembrane</keyword>
<sequence length="495" mass="50959">MSEEARGLIRLLTGAEYPEIEAWYLRALAEQHRVTAAALRRLGVVVGEVERAARAQFLGGVTQEALGKRSRVLRGVLGDVADGYDANADALLKTALTVEYAQFMAWAMLAWFVAEIFIAVVTLRFHLIPEIYLVARTQLSRLLSALLEHVVTSMTLEVGVAGALDRIVQQVQRSRGYRREFDREATRSALVGGALGGALAIPAGVAAERIAHVLASHLGAGVRTAVEARLRELGAGDELAAGLGGDVGAVLSRSESDLPAAFSSGAGSREVRAQGATRFGEAFGEVFVTHFAPTAGTAGGGAAGAGVREAGRAYGQALFHALAPRTDRKNGEVFGEVWDLPAAGVVPAAVRAVLDELPGVIRQETASGVQWLRSAAGLLSGGVMEGAGESLADLLSNLALTGQAATDPFTFVSALFAGIAQPALADGASKAAQAAATAASHLKDHTTIPTATTQPTPPSSPASPTPTSLSNDPATTGTDNDGPDTASGDGSDTDT</sequence>
<feature type="transmembrane region" description="Helical" evidence="2">
    <location>
        <begin position="103"/>
        <end position="126"/>
    </location>
</feature>
<dbReference type="EMBL" id="JBIRWM010000063">
    <property type="protein sequence ID" value="MFI2162961.1"/>
    <property type="molecule type" value="Genomic_DNA"/>
</dbReference>
<feature type="region of interest" description="Disordered" evidence="1">
    <location>
        <begin position="440"/>
        <end position="495"/>
    </location>
</feature>
<feature type="compositionally biased region" description="Low complexity" evidence="1">
    <location>
        <begin position="483"/>
        <end position="495"/>
    </location>
</feature>
<evidence type="ECO:0000313" key="4">
    <source>
        <dbReference type="Proteomes" id="UP001611397"/>
    </source>
</evidence>
<reference evidence="3 4" key="1">
    <citation type="submission" date="2024-10" db="EMBL/GenBank/DDBJ databases">
        <title>The Natural Products Discovery Center: Release of the First 8490 Sequenced Strains for Exploring Actinobacteria Biosynthetic Diversity.</title>
        <authorList>
            <person name="Kalkreuter E."/>
            <person name="Kautsar S.A."/>
            <person name="Yang D."/>
            <person name="Bader C.D."/>
            <person name="Teijaro C.N."/>
            <person name="Fluegel L."/>
            <person name="Davis C.M."/>
            <person name="Simpson J.R."/>
            <person name="Lauterbach L."/>
            <person name="Steele A.D."/>
            <person name="Gui C."/>
            <person name="Meng S."/>
            <person name="Li G."/>
            <person name="Viehrig K."/>
            <person name="Ye F."/>
            <person name="Su P."/>
            <person name="Kiefer A.F."/>
            <person name="Nichols A."/>
            <person name="Cepeda A.J."/>
            <person name="Yan W."/>
            <person name="Fan B."/>
            <person name="Jiang Y."/>
            <person name="Adhikari A."/>
            <person name="Zheng C.-J."/>
            <person name="Schuster L."/>
            <person name="Cowan T.M."/>
            <person name="Smanski M.J."/>
            <person name="Chevrette M.G."/>
            <person name="De Carvalho L.P.S."/>
            <person name="Shen B."/>
        </authorList>
    </citation>
    <scope>NUCLEOTIDE SEQUENCE [LARGE SCALE GENOMIC DNA]</scope>
    <source>
        <strain evidence="3 4">NPDC020295</strain>
    </source>
</reference>
<name>A0ABW7VS97_STROI</name>